<accession>A0A9N8KUD5</accession>
<dbReference type="EMBL" id="CAINUL010000016">
    <property type="protein sequence ID" value="CAD0113771.1"/>
    <property type="molecule type" value="Genomic_DNA"/>
</dbReference>
<gene>
    <name evidence="8" type="ORF">AWRI4620_LOCUS8026</name>
</gene>
<dbReference type="AlphaFoldDB" id="A0A9N8KUD5"/>
<comment type="subcellular location">
    <subcellularLocation>
        <location evidence="1">Mitochondrion</location>
    </subcellularLocation>
</comment>
<evidence type="ECO:0000256" key="4">
    <source>
        <dbReference type="ARBA" id="ARBA00023128"/>
    </source>
</evidence>
<dbReference type="SMART" id="SM00916">
    <property type="entry name" value="L51_S25_CI-B8"/>
    <property type="match status" value="1"/>
</dbReference>
<dbReference type="Proteomes" id="UP000745764">
    <property type="component" value="Unassembled WGS sequence"/>
</dbReference>
<dbReference type="GO" id="GO:0003735">
    <property type="term" value="F:structural constituent of ribosome"/>
    <property type="evidence" value="ECO:0007669"/>
    <property type="project" value="InterPro"/>
</dbReference>
<dbReference type="InterPro" id="IPR039927">
    <property type="entry name" value="Ribosomal_mL43"/>
</dbReference>
<proteinExistence type="inferred from homology"/>
<dbReference type="InterPro" id="IPR007741">
    <property type="entry name" value="Ribosomal_mL43/mS25/NADH_DH"/>
</dbReference>
<comment type="similarity">
    <text evidence="2">Belongs to the mitochondrion-specific ribosomal protein mL43 family.</text>
</comment>
<dbReference type="SUPFAM" id="SSF52833">
    <property type="entry name" value="Thioredoxin-like"/>
    <property type="match status" value="1"/>
</dbReference>
<dbReference type="Gene3D" id="3.40.30.10">
    <property type="entry name" value="Glutaredoxin"/>
    <property type="match status" value="1"/>
</dbReference>
<evidence type="ECO:0000256" key="3">
    <source>
        <dbReference type="ARBA" id="ARBA00022980"/>
    </source>
</evidence>
<dbReference type="OrthoDB" id="88at2759"/>
<evidence type="ECO:0000256" key="2">
    <source>
        <dbReference type="ARBA" id="ARBA00006073"/>
    </source>
</evidence>
<feature type="non-terminal residue" evidence="8">
    <location>
        <position position="118"/>
    </location>
</feature>
<keyword evidence="4" id="KW-0496">Mitochondrion</keyword>
<name>A0A9N8KUD5_9PEZI</name>
<dbReference type="GO" id="GO:0005762">
    <property type="term" value="C:mitochondrial large ribosomal subunit"/>
    <property type="evidence" value="ECO:0007669"/>
    <property type="project" value="TreeGrafter"/>
</dbReference>
<dbReference type="Pfam" id="PF05047">
    <property type="entry name" value="L51_S25_CI-B8"/>
    <property type="match status" value="1"/>
</dbReference>
<evidence type="ECO:0000256" key="6">
    <source>
        <dbReference type="ARBA" id="ARBA00035188"/>
    </source>
</evidence>
<evidence type="ECO:0000256" key="1">
    <source>
        <dbReference type="ARBA" id="ARBA00004173"/>
    </source>
</evidence>
<sequence length="118" mass="13364">ALRTVSKAQNGVGAFILQCKRLDFHYCDWAAFARANPQVEITVSPRPRKHPVIKGTYINGREKAICVRSLEKEQIMKKAELLRDASGDKLKKVTKPVKSMNESVRGIWDPFHGSKWSV</sequence>
<comment type="caution">
    <text evidence="8">The sequence shown here is derived from an EMBL/GenBank/DDBJ whole genome shotgun (WGS) entry which is preliminary data.</text>
</comment>
<feature type="domain" description="Ribosomal protein/NADH dehydrogenase" evidence="7">
    <location>
        <begin position="20"/>
        <end position="86"/>
    </location>
</feature>
<reference evidence="8" key="1">
    <citation type="submission" date="2020-06" db="EMBL/GenBank/DDBJ databases">
        <authorList>
            <person name="Onetto C."/>
        </authorList>
    </citation>
    <scope>NUCLEOTIDE SEQUENCE</scope>
</reference>
<evidence type="ECO:0000313" key="8">
    <source>
        <dbReference type="EMBL" id="CAD0113771.1"/>
    </source>
</evidence>
<organism evidence="8 9">
    <name type="scientific">Aureobasidium uvarum</name>
    <dbReference type="NCBI Taxonomy" id="2773716"/>
    <lineage>
        <taxon>Eukaryota</taxon>
        <taxon>Fungi</taxon>
        <taxon>Dikarya</taxon>
        <taxon>Ascomycota</taxon>
        <taxon>Pezizomycotina</taxon>
        <taxon>Dothideomycetes</taxon>
        <taxon>Dothideomycetidae</taxon>
        <taxon>Dothideales</taxon>
        <taxon>Saccotheciaceae</taxon>
        <taxon>Aureobasidium</taxon>
    </lineage>
</organism>
<dbReference type="InterPro" id="IPR036249">
    <property type="entry name" value="Thioredoxin-like_sf"/>
</dbReference>
<dbReference type="PANTHER" id="PTHR21396">
    <property type="entry name" value="39S RIBOSOMAL PROTEIN L43"/>
    <property type="match status" value="1"/>
</dbReference>
<evidence type="ECO:0000259" key="7">
    <source>
        <dbReference type="SMART" id="SM00916"/>
    </source>
</evidence>
<protein>
    <recommendedName>
        <fullName evidence="6">Large ribosomal subunit protein mL43</fullName>
    </recommendedName>
</protein>
<keyword evidence="9" id="KW-1185">Reference proteome</keyword>
<dbReference type="PANTHER" id="PTHR21396:SF2">
    <property type="entry name" value="LARGE RIBOSOMAL SUBUNIT PROTEIN ML43"/>
    <property type="match status" value="1"/>
</dbReference>
<dbReference type="GO" id="GO:0032543">
    <property type="term" value="P:mitochondrial translation"/>
    <property type="evidence" value="ECO:0007669"/>
    <property type="project" value="InterPro"/>
</dbReference>
<keyword evidence="3" id="KW-0689">Ribosomal protein</keyword>
<evidence type="ECO:0000313" key="9">
    <source>
        <dbReference type="Proteomes" id="UP000745764"/>
    </source>
</evidence>
<keyword evidence="5" id="KW-0687">Ribonucleoprotein</keyword>
<evidence type="ECO:0000256" key="5">
    <source>
        <dbReference type="ARBA" id="ARBA00023274"/>
    </source>
</evidence>